<feature type="transmembrane region" description="Helical" evidence="2">
    <location>
        <begin position="42"/>
        <end position="61"/>
    </location>
</feature>
<evidence type="ECO:0000256" key="1">
    <source>
        <dbReference type="SAM" id="MobiDB-lite"/>
    </source>
</evidence>
<evidence type="ECO:0000256" key="2">
    <source>
        <dbReference type="SAM" id="Phobius"/>
    </source>
</evidence>
<gene>
    <name evidence="3" type="ORF">SAMN05661109_01174</name>
</gene>
<feature type="region of interest" description="Disordered" evidence="1">
    <location>
        <begin position="89"/>
        <end position="113"/>
    </location>
</feature>
<dbReference type="EMBL" id="FOGQ01000004">
    <property type="protein sequence ID" value="SER85908.1"/>
    <property type="molecule type" value="Genomic_DNA"/>
</dbReference>
<sequence length="113" mass="12339">MEIILGMADRTNKALVRRHEAEADAITTNSRIDEKAVPRGQWLSAMLIVCLFALTLVALILDRGWAVALFGVGGLSLMLMNTLPTLMNRNHKAGLPDPSEEEGEEKPESPENG</sequence>
<proteinExistence type="predicted"/>
<keyword evidence="2" id="KW-0472">Membrane</keyword>
<reference evidence="4" key="1">
    <citation type="submission" date="2016-10" db="EMBL/GenBank/DDBJ databases">
        <authorList>
            <person name="Varghese N."/>
            <person name="Submissions S."/>
        </authorList>
    </citation>
    <scope>NUCLEOTIDE SEQUENCE [LARGE SCALE GENOMIC DNA]</scope>
    <source>
        <strain evidence="4">DSM 20524</strain>
    </source>
</reference>
<protein>
    <submittedName>
        <fullName evidence="3">Uncharacterized protein</fullName>
    </submittedName>
</protein>
<dbReference type="Proteomes" id="UP000198929">
    <property type="component" value="Unassembled WGS sequence"/>
</dbReference>
<keyword evidence="4" id="KW-1185">Reference proteome</keyword>
<organism evidence="3 4">
    <name type="scientific">Corynebacterium cystitidis DSM 20524</name>
    <dbReference type="NCBI Taxonomy" id="1121357"/>
    <lineage>
        <taxon>Bacteria</taxon>
        <taxon>Bacillati</taxon>
        <taxon>Actinomycetota</taxon>
        <taxon>Actinomycetes</taxon>
        <taxon>Mycobacteriales</taxon>
        <taxon>Corynebacteriaceae</taxon>
        <taxon>Corynebacterium</taxon>
    </lineage>
</organism>
<dbReference type="AlphaFoldDB" id="A0A1H9SLZ8"/>
<keyword evidence="2" id="KW-1133">Transmembrane helix</keyword>
<evidence type="ECO:0000313" key="4">
    <source>
        <dbReference type="Proteomes" id="UP000198929"/>
    </source>
</evidence>
<accession>A0A1H9SLZ8</accession>
<evidence type="ECO:0000313" key="3">
    <source>
        <dbReference type="EMBL" id="SER85908.1"/>
    </source>
</evidence>
<keyword evidence="2" id="KW-0812">Transmembrane</keyword>
<name>A0A1H9SLZ8_9CORY</name>
<feature type="transmembrane region" description="Helical" evidence="2">
    <location>
        <begin position="67"/>
        <end position="86"/>
    </location>
</feature>